<feature type="non-terminal residue" evidence="3">
    <location>
        <position position="1"/>
    </location>
</feature>
<dbReference type="Gene3D" id="3.30.70.1660">
    <property type="match status" value="1"/>
</dbReference>
<protein>
    <recommendedName>
        <fullName evidence="4">Prokaryotic-type class I peptide chain release factors domain-containing protein</fullName>
    </recommendedName>
</protein>
<feature type="compositionally biased region" description="Basic and acidic residues" evidence="2">
    <location>
        <begin position="11"/>
        <end position="23"/>
    </location>
</feature>
<sequence>QEEQASSHAAQKRDQVKGGGRAEKIRTYNFKESRVTDHRIGLTLYKLERVLAGDLDGVVEPLMIHEREQQLEAGNGEV</sequence>
<feature type="region of interest" description="Disordered" evidence="2">
    <location>
        <begin position="1"/>
        <end position="23"/>
    </location>
</feature>
<evidence type="ECO:0000313" key="3">
    <source>
        <dbReference type="EMBL" id="SVE63064.1"/>
    </source>
</evidence>
<dbReference type="InterPro" id="IPR050057">
    <property type="entry name" value="Prokaryotic/Mito_RF"/>
</dbReference>
<reference evidence="3" key="1">
    <citation type="submission" date="2018-05" db="EMBL/GenBank/DDBJ databases">
        <authorList>
            <person name="Lanie J.A."/>
            <person name="Ng W.-L."/>
            <person name="Kazmierczak K.M."/>
            <person name="Andrzejewski T.M."/>
            <person name="Davidsen T.M."/>
            <person name="Wayne K.J."/>
            <person name="Tettelin H."/>
            <person name="Glass J.I."/>
            <person name="Rusch D."/>
            <person name="Podicherti R."/>
            <person name="Tsui H.-C.T."/>
            <person name="Winkler M.E."/>
        </authorList>
    </citation>
    <scope>NUCLEOTIDE SEQUENCE</scope>
</reference>
<evidence type="ECO:0008006" key="4">
    <source>
        <dbReference type="Google" id="ProtNLM"/>
    </source>
</evidence>
<proteinExistence type="predicted"/>
<dbReference type="PANTHER" id="PTHR43804:SF7">
    <property type="entry name" value="LD18447P"/>
    <property type="match status" value="1"/>
</dbReference>
<dbReference type="SUPFAM" id="SSF75620">
    <property type="entry name" value="Release factor"/>
    <property type="match status" value="1"/>
</dbReference>
<name>A0A383F2H9_9ZZZZ</name>
<gene>
    <name evidence="3" type="ORF">METZ01_LOCUS515918</name>
</gene>
<accession>A0A383F2H9</accession>
<dbReference type="InterPro" id="IPR045853">
    <property type="entry name" value="Pep_chain_release_fac_I_sf"/>
</dbReference>
<evidence type="ECO:0000256" key="2">
    <source>
        <dbReference type="SAM" id="MobiDB-lite"/>
    </source>
</evidence>
<dbReference type="AlphaFoldDB" id="A0A383F2H9"/>
<keyword evidence="1" id="KW-0488">Methylation</keyword>
<dbReference type="PANTHER" id="PTHR43804">
    <property type="entry name" value="LD18447P"/>
    <property type="match status" value="1"/>
</dbReference>
<dbReference type="EMBL" id="UINC01230790">
    <property type="protein sequence ID" value="SVE63064.1"/>
    <property type="molecule type" value="Genomic_DNA"/>
</dbReference>
<evidence type="ECO:0000256" key="1">
    <source>
        <dbReference type="ARBA" id="ARBA00022481"/>
    </source>
</evidence>
<organism evidence="3">
    <name type="scientific">marine metagenome</name>
    <dbReference type="NCBI Taxonomy" id="408172"/>
    <lineage>
        <taxon>unclassified sequences</taxon>
        <taxon>metagenomes</taxon>
        <taxon>ecological metagenomes</taxon>
    </lineage>
</organism>